<evidence type="ECO:0000313" key="2">
    <source>
        <dbReference type="Proteomes" id="UP001055811"/>
    </source>
</evidence>
<evidence type="ECO:0000313" key="1">
    <source>
        <dbReference type="EMBL" id="KAI3750605.1"/>
    </source>
</evidence>
<proteinExistence type="predicted"/>
<sequence>MAISVTAPASCRSWTFDRTTPVASSSSSSKLSNLSSLQFHSRIPRLTLNNRRFTTFQSKSRPLTLAQAKKQTFSSLDELLEKAEKPVLVDFYATWCGPCQFMGPILNEVSITMGDTLQVVKIDTEKYPEIANKYNIEALPTFILFKDGKPCDRFEGALTANQLIQRIEGTLKVKN</sequence>
<gene>
    <name evidence="1" type="ORF">L2E82_21287</name>
</gene>
<reference evidence="1 2" key="2">
    <citation type="journal article" date="2022" name="Mol. Ecol. Resour.">
        <title>The genomes of chicory, endive, great burdock and yacon provide insights into Asteraceae paleo-polyploidization history and plant inulin production.</title>
        <authorList>
            <person name="Fan W."/>
            <person name="Wang S."/>
            <person name="Wang H."/>
            <person name="Wang A."/>
            <person name="Jiang F."/>
            <person name="Liu H."/>
            <person name="Zhao H."/>
            <person name="Xu D."/>
            <person name="Zhang Y."/>
        </authorList>
    </citation>
    <scope>NUCLEOTIDE SEQUENCE [LARGE SCALE GENOMIC DNA]</scope>
    <source>
        <strain evidence="2">cv. Punajuju</strain>
        <tissue evidence="1">Leaves</tissue>
    </source>
</reference>
<keyword evidence="2" id="KW-1185">Reference proteome</keyword>
<name>A0ACB9DVW8_CICIN</name>
<accession>A0ACB9DVW8</accession>
<reference evidence="2" key="1">
    <citation type="journal article" date="2022" name="Mol. Ecol. Resour.">
        <title>The genomes of chicory, endive, great burdock and yacon provide insights into Asteraceae palaeo-polyploidization history and plant inulin production.</title>
        <authorList>
            <person name="Fan W."/>
            <person name="Wang S."/>
            <person name="Wang H."/>
            <person name="Wang A."/>
            <person name="Jiang F."/>
            <person name="Liu H."/>
            <person name="Zhao H."/>
            <person name="Xu D."/>
            <person name="Zhang Y."/>
        </authorList>
    </citation>
    <scope>NUCLEOTIDE SEQUENCE [LARGE SCALE GENOMIC DNA]</scope>
    <source>
        <strain evidence="2">cv. Punajuju</strain>
    </source>
</reference>
<organism evidence="1 2">
    <name type="scientific">Cichorium intybus</name>
    <name type="common">Chicory</name>
    <dbReference type="NCBI Taxonomy" id="13427"/>
    <lineage>
        <taxon>Eukaryota</taxon>
        <taxon>Viridiplantae</taxon>
        <taxon>Streptophyta</taxon>
        <taxon>Embryophyta</taxon>
        <taxon>Tracheophyta</taxon>
        <taxon>Spermatophyta</taxon>
        <taxon>Magnoliopsida</taxon>
        <taxon>eudicotyledons</taxon>
        <taxon>Gunneridae</taxon>
        <taxon>Pentapetalae</taxon>
        <taxon>asterids</taxon>
        <taxon>campanulids</taxon>
        <taxon>Asterales</taxon>
        <taxon>Asteraceae</taxon>
        <taxon>Cichorioideae</taxon>
        <taxon>Cichorieae</taxon>
        <taxon>Cichoriinae</taxon>
        <taxon>Cichorium</taxon>
    </lineage>
</organism>
<dbReference type="EMBL" id="CM042012">
    <property type="protein sequence ID" value="KAI3750605.1"/>
    <property type="molecule type" value="Genomic_DNA"/>
</dbReference>
<comment type="caution">
    <text evidence="1">The sequence shown here is derived from an EMBL/GenBank/DDBJ whole genome shotgun (WGS) entry which is preliminary data.</text>
</comment>
<dbReference type="Proteomes" id="UP001055811">
    <property type="component" value="Linkage Group LG04"/>
</dbReference>
<protein>
    <submittedName>
        <fullName evidence="1">Uncharacterized protein</fullName>
    </submittedName>
</protein>